<feature type="coiled-coil region" evidence="1">
    <location>
        <begin position="157"/>
        <end position="184"/>
    </location>
</feature>
<evidence type="ECO:0000256" key="1">
    <source>
        <dbReference type="SAM" id="Coils"/>
    </source>
</evidence>
<organism evidence="4 5">
    <name type="scientific">Symbiodinium natans</name>
    <dbReference type="NCBI Taxonomy" id="878477"/>
    <lineage>
        <taxon>Eukaryota</taxon>
        <taxon>Sar</taxon>
        <taxon>Alveolata</taxon>
        <taxon>Dinophyceae</taxon>
        <taxon>Suessiales</taxon>
        <taxon>Symbiodiniaceae</taxon>
        <taxon>Symbiodinium</taxon>
    </lineage>
</organism>
<dbReference type="AlphaFoldDB" id="A0A812JJ57"/>
<evidence type="ECO:0000256" key="2">
    <source>
        <dbReference type="SAM" id="MobiDB-lite"/>
    </source>
</evidence>
<name>A0A812JJ57_9DINO</name>
<dbReference type="Proteomes" id="UP000604046">
    <property type="component" value="Unassembled WGS sequence"/>
</dbReference>
<feature type="region of interest" description="Disordered" evidence="2">
    <location>
        <begin position="264"/>
        <end position="285"/>
    </location>
</feature>
<dbReference type="EMBL" id="CAJNDS010000447">
    <property type="protein sequence ID" value="CAE7207468.1"/>
    <property type="molecule type" value="Genomic_DNA"/>
</dbReference>
<feature type="chain" id="PRO_5032521397" evidence="3">
    <location>
        <begin position="20"/>
        <end position="303"/>
    </location>
</feature>
<evidence type="ECO:0000313" key="5">
    <source>
        <dbReference type="Proteomes" id="UP000604046"/>
    </source>
</evidence>
<gene>
    <name evidence="4" type="ORF">SNAT2548_LOCUS6704</name>
</gene>
<proteinExistence type="predicted"/>
<evidence type="ECO:0000313" key="4">
    <source>
        <dbReference type="EMBL" id="CAE7207468.1"/>
    </source>
</evidence>
<sequence length="303" mass="32422">MATGMASFGVLLCLPLAWGARPSEFHESLDIDPGISRGAVSLGPNDEELQRLLGAWPRDLLSDAEKAELRDLRPNSCPLSEGPQPKISTQTKKVSVTMKIRKHCSQAMFWVGLGRGTANTISASADSLTWIAENTAALAKDAAGGTPVGLALTATGLALNVQERRELKAKLERALQEKRGDEVNLIQCQLKLNRQNRYLTFFTTAVGASFAAASTVASMGTATPAAVSAGMVITSILNKIRNKRSCSALQALVDNPACLRDQTDTQERGDLSDDSVSCPVKAGEDDDGVRRLLNTIEEDELEV</sequence>
<evidence type="ECO:0000256" key="3">
    <source>
        <dbReference type="SAM" id="SignalP"/>
    </source>
</evidence>
<keyword evidence="3" id="KW-0732">Signal</keyword>
<protein>
    <submittedName>
        <fullName evidence="4">Uncharacterized protein</fullName>
    </submittedName>
</protein>
<reference evidence="4" key="1">
    <citation type="submission" date="2021-02" db="EMBL/GenBank/DDBJ databases">
        <authorList>
            <person name="Dougan E. K."/>
            <person name="Rhodes N."/>
            <person name="Thang M."/>
            <person name="Chan C."/>
        </authorList>
    </citation>
    <scope>NUCLEOTIDE SEQUENCE</scope>
</reference>
<feature type="signal peptide" evidence="3">
    <location>
        <begin position="1"/>
        <end position="19"/>
    </location>
</feature>
<comment type="caution">
    <text evidence="4">The sequence shown here is derived from an EMBL/GenBank/DDBJ whole genome shotgun (WGS) entry which is preliminary data.</text>
</comment>
<accession>A0A812JJ57</accession>
<keyword evidence="1" id="KW-0175">Coiled coil</keyword>
<keyword evidence="5" id="KW-1185">Reference proteome</keyword>